<name>A0A2W5FCR3_9SPHI</name>
<sequence>MKKIMAVALSTCLVASTWAQKDGKKNIDKLCGCFDVSFKYAETFSPNKDYKFHDRESITNVTELALPIVNTAKKVVIQHLLVIDDTTIVKHWREDWTYEDPTIWIFKGDGLWEKTTVPAANVKGKWTQTVWEVSDAPRYQGASVWQDVNSHTIWENTTDAPLPRREYTTRSDYNILQRTNRLVLLPNGYNHVQDNVKISRTATGDSIRAEEKGLNGYILQPESKCQPGVKYWKDYSPFWVKVESVWEKYMNEHTQVKLVESLGKGKTLNSQLFRLAEEWKKGKVSGNIDEVIGTTILEHLK</sequence>
<dbReference type="AlphaFoldDB" id="A0A2W5FCR3"/>
<protein>
    <submittedName>
        <fullName evidence="1">Uncharacterized protein</fullName>
    </submittedName>
</protein>
<accession>A0A2W5FCR3</accession>
<gene>
    <name evidence="1" type="ORF">DI598_03245</name>
</gene>
<evidence type="ECO:0000313" key="1">
    <source>
        <dbReference type="EMBL" id="PZP51427.1"/>
    </source>
</evidence>
<proteinExistence type="predicted"/>
<reference evidence="1 2" key="1">
    <citation type="submission" date="2017-11" db="EMBL/GenBank/DDBJ databases">
        <title>Infants hospitalized years apart are colonized by the same room-sourced microbial strains.</title>
        <authorList>
            <person name="Brooks B."/>
            <person name="Olm M.R."/>
            <person name="Firek B.A."/>
            <person name="Baker R."/>
            <person name="Thomas B.C."/>
            <person name="Morowitz M.J."/>
            <person name="Banfield J.F."/>
        </authorList>
    </citation>
    <scope>NUCLEOTIDE SEQUENCE [LARGE SCALE GENOMIC DNA]</scope>
    <source>
        <strain evidence="1">S2_009_000_R2_76</strain>
    </source>
</reference>
<dbReference type="InterPro" id="IPR046715">
    <property type="entry name" value="DUF6607"/>
</dbReference>
<evidence type="ECO:0000313" key="2">
    <source>
        <dbReference type="Proteomes" id="UP000249645"/>
    </source>
</evidence>
<dbReference type="Proteomes" id="UP000249645">
    <property type="component" value="Unassembled WGS sequence"/>
</dbReference>
<dbReference type="EMBL" id="QFOI01000031">
    <property type="protein sequence ID" value="PZP51427.1"/>
    <property type="molecule type" value="Genomic_DNA"/>
</dbReference>
<dbReference type="Pfam" id="PF20311">
    <property type="entry name" value="DUF6607"/>
    <property type="match status" value="1"/>
</dbReference>
<organism evidence="1 2">
    <name type="scientific">Pseudopedobacter saltans</name>
    <dbReference type="NCBI Taxonomy" id="151895"/>
    <lineage>
        <taxon>Bacteria</taxon>
        <taxon>Pseudomonadati</taxon>
        <taxon>Bacteroidota</taxon>
        <taxon>Sphingobacteriia</taxon>
        <taxon>Sphingobacteriales</taxon>
        <taxon>Sphingobacteriaceae</taxon>
        <taxon>Pseudopedobacter</taxon>
    </lineage>
</organism>
<comment type="caution">
    <text evidence="1">The sequence shown here is derived from an EMBL/GenBank/DDBJ whole genome shotgun (WGS) entry which is preliminary data.</text>
</comment>